<comment type="function">
    <text evidence="4">Catalyzes the NADPH-dependent reduction of N-acetyl-5-glutamyl phosphate to yield N-acetyl-L-glutamate 5-semialdehyde.</text>
</comment>
<protein>
    <recommendedName>
        <fullName evidence="4">N-acetyl-gamma-glutamyl-phosphate reductase</fullName>
        <shortName evidence="4">AGPR</shortName>
        <ecNumber evidence="4">1.2.1.38</ecNumber>
    </recommendedName>
    <alternativeName>
        <fullName evidence="4">N-acetyl-glutamate semialdehyde dehydrogenase</fullName>
        <shortName evidence="4">NAGSA dehydrogenase</shortName>
    </alternativeName>
</protein>
<evidence type="ECO:0000256" key="2">
    <source>
        <dbReference type="ARBA" id="ARBA00022857"/>
    </source>
</evidence>
<dbReference type="InterPro" id="IPR000534">
    <property type="entry name" value="Semialdehyde_DH_NAD-bd"/>
</dbReference>
<dbReference type="PROSITE" id="PS01224">
    <property type="entry name" value="ARGC"/>
    <property type="match status" value="1"/>
</dbReference>
<evidence type="ECO:0000256" key="4">
    <source>
        <dbReference type="HAMAP-Rule" id="MF_00150"/>
    </source>
</evidence>
<accession>A0A085WX72</accession>
<comment type="similarity">
    <text evidence="4">Belongs to the NAGSA dehydrogenase family. Type 1 subfamily.</text>
</comment>
<dbReference type="GO" id="GO:0070401">
    <property type="term" value="F:NADP+ binding"/>
    <property type="evidence" value="ECO:0007669"/>
    <property type="project" value="InterPro"/>
</dbReference>
<dbReference type="GO" id="GO:0006526">
    <property type="term" value="P:L-arginine biosynthetic process"/>
    <property type="evidence" value="ECO:0007669"/>
    <property type="project" value="UniProtKB-UniRule"/>
</dbReference>
<dbReference type="STRING" id="394096.DB31_0547"/>
<dbReference type="NCBIfam" id="TIGR01850">
    <property type="entry name" value="argC"/>
    <property type="match status" value="1"/>
</dbReference>
<dbReference type="GO" id="GO:0051287">
    <property type="term" value="F:NAD binding"/>
    <property type="evidence" value="ECO:0007669"/>
    <property type="project" value="InterPro"/>
</dbReference>
<keyword evidence="4" id="KW-0055">Arginine biosynthesis</keyword>
<evidence type="ECO:0000256" key="5">
    <source>
        <dbReference type="PROSITE-ProRule" id="PRU10010"/>
    </source>
</evidence>
<dbReference type="AlphaFoldDB" id="A0A085WX72"/>
<name>A0A085WX72_9BACT</name>
<evidence type="ECO:0000313" key="8">
    <source>
        <dbReference type="Proteomes" id="UP000028725"/>
    </source>
</evidence>
<dbReference type="Pfam" id="PF22698">
    <property type="entry name" value="Semialdhyde_dhC_1"/>
    <property type="match status" value="1"/>
</dbReference>
<proteinExistence type="inferred from homology"/>
<dbReference type="Gene3D" id="3.40.50.720">
    <property type="entry name" value="NAD(P)-binding Rossmann-like Domain"/>
    <property type="match status" value="1"/>
</dbReference>
<dbReference type="PANTHER" id="PTHR32338">
    <property type="entry name" value="N-ACETYL-GAMMA-GLUTAMYL-PHOSPHATE REDUCTASE, CHLOROPLASTIC-RELATED-RELATED"/>
    <property type="match status" value="1"/>
</dbReference>
<dbReference type="GO" id="GO:0005737">
    <property type="term" value="C:cytoplasm"/>
    <property type="evidence" value="ECO:0007669"/>
    <property type="project" value="UniProtKB-SubCell"/>
</dbReference>
<gene>
    <name evidence="4" type="primary">argC</name>
    <name evidence="7" type="ORF">DB31_0547</name>
</gene>
<comment type="pathway">
    <text evidence="4">Amino-acid biosynthesis; L-arginine biosynthesis; N(2)-acetyl-L-ornithine from L-glutamate: step 3/4.</text>
</comment>
<evidence type="ECO:0000259" key="6">
    <source>
        <dbReference type="SMART" id="SM00859"/>
    </source>
</evidence>
<dbReference type="EMBL" id="JMCB01000001">
    <property type="protein sequence ID" value="KFE72285.1"/>
    <property type="molecule type" value="Genomic_DNA"/>
</dbReference>
<dbReference type="SUPFAM" id="SSF51735">
    <property type="entry name" value="NAD(P)-binding Rossmann-fold domains"/>
    <property type="match status" value="1"/>
</dbReference>
<dbReference type="InterPro" id="IPR000706">
    <property type="entry name" value="AGPR_type-1"/>
</dbReference>
<dbReference type="InterPro" id="IPR036291">
    <property type="entry name" value="NAD(P)-bd_dom_sf"/>
</dbReference>
<reference evidence="7 8" key="1">
    <citation type="submission" date="2014-04" db="EMBL/GenBank/DDBJ databases">
        <title>Genome assembly of Hyalangium minutum DSM 14724.</title>
        <authorList>
            <person name="Sharma G."/>
            <person name="Subramanian S."/>
        </authorList>
    </citation>
    <scope>NUCLEOTIDE SEQUENCE [LARGE SCALE GENOMIC DNA]</scope>
    <source>
        <strain evidence="7 8">DSM 14724</strain>
    </source>
</reference>
<keyword evidence="2 4" id="KW-0521">NADP</keyword>
<dbReference type="PATRIC" id="fig|394096.3.peg.541"/>
<dbReference type="SMART" id="SM00859">
    <property type="entry name" value="Semialdhyde_dh"/>
    <property type="match status" value="1"/>
</dbReference>
<dbReference type="EC" id="1.2.1.38" evidence="4"/>
<dbReference type="CDD" id="cd17895">
    <property type="entry name" value="AGPR_1_N"/>
    <property type="match status" value="1"/>
</dbReference>
<dbReference type="Gene3D" id="3.30.360.10">
    <property type="entry name" value="Dihydrodipicolinate Reductase, domain 2"/>
    <property type="match status" value="1"/>
</dbReference>
<keyword evidence="8" id="KW-1185">Reference proteome</keyword>
<comment type="caution">
    <text evidence="7">The sequence shown here is derived from an EMBL/GenBank/DDBJ whole genome shotgun (WGS) entry which is preliminary data.</text>
</comment>
<keyword evidence="3 4" id="KW-0560">Oxidoreductase</keyword>
<dbReference type="InterPro" id="IPR058924">
    <property type="entry name" value="AGPR_dimerisation_dom"/>
</dbReference>
<dbReference type="PANTHER" id="PTHR32338:SF11">
    <property type="entry name" value="[LYSW]-L-2-AMINOADIPATE_[LYSW]-L-GLUTAMATE PHOSPHATE REDUCTASE-RELATED"/>
    <property type="match status" value="1"/>
</dbReference>
<dbReference type="InterPro" id="IPR023013">
    <property type="entry name" value="AGPR_AS"/>
</dbReference>
<dbReference type="OrthoDB" id="9801289at2"/>
<feature type="active site" evidence="4 5">
    <location>
        <position position="162"/>
    </location>
</feature>
<evidence type="ECO:0000256" key="1">
    <source>
        <dbReference type="ARBA" id="ARBA00022605"/>
    </source>
</evidence>
<dbReference type="InterPro" id="IPR050085">
    <property type="entry name" value="AGPR"/>
</dbReference>
<dbReference type="Pfam" id="PF01118">
    <property type="entry name" value="Semialdhyde_dh"/>
    <property type="match status" value="1"/>
</dbReference>
<dbReference type="HAMAP" id="MF_00150">
    <property type="entry name" value="ArgC_type1"/>
    <property type="match status" value="1"/>
</dbReference>
<dbReference type="RefSeq" id="WP_044181409.1">
    <property type="nucleotide sequence ID" value="NZ_JMCB01000001.1"/>
</dbReference>
<keyword evidence="4" id="KW-0963">Cytoplasm</keyword>
<dbReference type="GO" id="GO:0003942">
    <property type="term" value="F:N-acetyl-gamma-glutamyl-phosphate reductase activity"/>
    <property type="evidence" value="ECO:0007669"/>
    <property type="project" value="UniProtKB-UniRule"/>
</dbReference>
<comment type="subcellular location">
    <subcellularLocation>
        <location evidence="4">Cytoplasm</location>
    </subcellularLocation>
</comment>
<organism evidence="7 8">
    <name type="scientific">Hyalangium minutum</name>
    <dbReference type="NCBI Taxonomy" id="394096"/>
    <lineage>
        <taxon>Bacteria</taxon>
        <taxon>Pseudomonadati</taxon>
        <taxon>Myxococcota</taxon>
        <taxon>Myxococcia</taxon>
        <taxon>Myxococcales</taxon>
        <taxon>Cystobacterineae</taxon>
        <taxon>Archangiaceae</taxon>
        <taxon>Hyalangium</taxon>
    </lineage>
</organism>
<dbReference type="SUPFAM" id="SSF55347">
    <property type="entry name" value="Glyceraldehyde-3-phosphate dehydrogenase-like, C-terminal domain"/>
    <property type="match status" value="1"/>
</dbReference>
<evidence type="ECO:0000313" key="7">
    <source>
        <dbReference type="EMBL" id="KFE72285.1"/>
    </source>
</evidence>
<keyword evidence="1 4" id="KW-0028">Amino-acid biosynthesis</keyword>
<evidence type="ECO:0000256" key="3">
    <source>
        <dbReference type="ARBA" id="ARBA00023002"/>
    </source>
</evidence>
<sequence>MNKVHAYILGAAGFPGGDLLRLLSGHPAVAAVRAVSQPHGDMPFYKVHPHLRGLVEGKFDAAPDWRWLTDSPQPVVFSALEEEELARQLPALEKQWAELGLSERLILVDLSPDFRLDHPGRYAATHGRPHPSPDLLEKFVYGLPEWRRDKLKGAKRIANPGCFATAVQLALLPVASTPGLGMIAASAVTGSSGSGALPGEVTHHPTRAHDFRAYKPLEHPQEAEIDVMLVAHKAVRHRLTFVPHSAPLVRGIFATIQFEWPENGGGVSTNSLTEVYRRYYATSPMVRVVEGTPRLASVVGSNFADISVATRGRTVAVMVALDNLVKGLAGQAVQSLNVALGLPEDTALRQAACFPC</sequence>
<dbReference type="UniPathway" id="UPA00068">
    <property type="reaction ID" value="UER00108"/>
</dbReference>
<dbReference type="Proteomes" id="UP000028725">
    <property type="component" value="Unassembled WGS sequence"/>
</dbReference>
<comment type="catalytic activity">
    <reaction evidence="4">
        <text>N-acetyl-L-glutamate 5-semialdehyde + phosphate + NADP(+) = N-acetyl-L-glutamyl 5-phosphate + NADPH + H(+)</text>
        <dbReference type="Rhea" id="RHEA:21588"/>
        <dbReference type="ChEBI" id="CHEBI:15378"/>
        <dbReference type="ChEBI" id="CHEBI:29123"/>
        <dbReference type="ChEBI" id="CHEBI:43474"/>
        <dbReference type="ChEBI" id="CHEBI:57783"/>
        <dbReference type="ChEBI" id="CHEBI:57936"/>
        <dbReference type="ChEBI" id="CHEBI:58349"/>
        <dbReference type="EC" id="1.2.1.38"/>
    </reaction>
</comment>
<feature type="domain" description="Semialdehyde dehydrogenase NAD-binding" evidence="6">
    <location>
        <begin position="5"/>
        <end position="154"/>
    </location>
</feature>